<dbReference type="SUPFAM" id="SSF53383">
    <property type="entry name" value="PLP-dependent transferases"/>
    <property type="match status" value="1"/>
</dbReference>
<organism evidence="7">
    <name type="scientific">freshwater metagenome</name>
    <dbReference type="NCBI Taxonomy" id="449393"/>
    <lineage>
        <taxon>unclassified sequences</taxon>
        <taxon>metagenomes</taxon>
        <taxon>ecological metagenomes</taxon>
    </lineage>
</organism>
<dbReference type="Pfam" id="PF00266">
    <property type="entry name" value="Aminotran_5"/>
    <property type="match status" value="1"/>
</dbReference>
<keyword evidence="4" id="KW-0663">Pyridoxal phosphate</keyword>
<evidence type="ECO:0000313" key="7">
    <source>
        <dbReference type="EMBL" id="CAB4571824.1"/>
    </source>
</evidence>
<reference evidence="7" key="1">
    <citation type="submission" date="2020-05" db="EMBL/GenBank/DDBJ databases">
        <authorList>
            <person name="Chiriac C."/>
            <person name="Salcher M."/>
            <person name="Ghai R."/>
            <person name="Kavagutti S V."/>
        </authorList>
    </citation>
    <scope>NUCLEOTIDE SEQUENCE</scope>
</reference>
<evidence type="ECO:0000256" key="5">
    <source>
        <dbReference type="ARBA" id="ARBA00050776"/>
    </source>
</evidence>
<dbReference type="EMBL" id="CAEZTU010000007">
    <property type="protein sequence ID" value="CAB4571824.1"/>
    <property type="molecule type" value="Genomic_DNA"/>
</dbReference>
<dbReference type="CDD" id="cd06453">
    <property type="entry name" value="SufS_like"/>
    <property type="match status" value="1"/>
</dbReference>
<dbReference type="InterPro" id="IPR015421">
    <property type="entry name" value="PyrdxlP-dep_Trfase_major"/>
</dbReference>
<dbReference type="NCBIfam" id="TIGR01979">
    <property type="entry name" value="sufS"/>
    <property type="match status" value="1"/>
</dbReference>
<dbReference type="GO" id="GO:0031071">
    <property type="term" value="F:cysteine desulfurase activity"/>
    <property type="evidence" value="ECO:0007669"/>
    <property type="project" value="UniProtKB-EC"/>
</dbReference>
<evidence type="ECO:0000256" key="4">
    <source>
        <dbReference type="ARBA" id="ARBA00022898"/>
    </source>
</evidence>
<dbReference type="PANTHER" id="PTHR43586">
    <property type="entry name" value="CYSTEINE DESULFURASE"/>
    <property type="match status" value="1"/>
</dbReference>
<dbReference type="InterPro" id="IPR015422">
    <property type="entry name" value="PyrdxlP-dep_Trfase_small"/>
</dbReference>
<evidence type="ECO:0000256" key="1">
    <source>
        <dbReference type="ARBA" id="ARBA00001933"/>
    </source>
</evidence>
<evidence type="ECO:0000256" key="3">
    <source>
        <dbReference type="ARBA" id="ARBA00022679"/>
    </source>
</evidence>
<comment type="catalytic activity">
    <reaction evidence="5">
        <text>(sulfur carrier)-H + L-cysteine = (sulfur carrier)-SH + L-alanine</text>
        <dbReference type="Rhea" id="RHEA:43892"/>
        <dbReference type="Rhea" id="RHEA-COMP:14737"/>
        <dbReference type="Rhea" id="RHEA-COMP:14739"/>
        <dbReference type="ChEBI" id="CHEBI:29917"/>
        <dbReference type="ChEBI" id="CHEBI:35235"/>
        <dbReference type="ChEBI" id="CHEBI:57972"/>
        <dbReference type="ChEBI" id="CHEBI:64428"/>
        <dbReference type="EC" id="2.8.1.7"/>
    </reaction>
</comment>
<sequence length="431" mass="47290">MTTTDLKHKLDIKKIQLDFPILSREVRNNRKLIYLDSAATSQKPQVVIDAQNNFYETINSGVHRGAYYLAELATDAHEKAREIISGFINIKPDQLIFTKNATESLNLLSYSFLNATMKAKNGIAMDKRLVLNPGDEILVTELEHHANLVPWQELCLKTGAVLRWIPITDQGILDYSKIGSLISNKTKVISVSHMSNVLGSITDIETVSKAAKSVGAFFFIDACQSVPHMPVDFNNLGADAIAWSGHKMLGPLGIGLLGATEELLSIMPPFISGGSMIETVSMEKSTFSKAPRKFEAGTPPAAEAVGLGAAVEYLQNIGMENVHSHERHLTKLLLDGLKQIDGVTIYGPTDDRDRGSTVSFALDGLHPHDVGQVLDDMGIAVRVGNHCARPIMDKLKVQSTTRASTYIYNDDSDIKALIDGIEEVFRFFGRK</sequence>
<dbReference type="InterPro" id="IPR000192">
    <property type="entry name" value="Aminotrans_V_dom"/>
</dbReference>
<evidence type="ECO:0000256" key="2">
    <source>
        <dbReference type="ARBA" id="ARBA00012239"/>
    </source>
</evidence>
<feature type="domain" description="Aminotransferase class V" evidence="6">
    <location>
        <begin position="33"/>
        <end position="417"/>
    </location>
</feature>
<name>A0A6J6E951_9ZZZZ</name>
<dbReference type="AlphaFoldDB" id="A0A6J6E951"/>
<keyword evidence="3" id="KW-0808">Transferase</keyword>
<dbReference type="GO" id="GO:0030170">
    <property type="term" value="F:pyridoxal phosphate binding"/>
    <property type="evidence" value="ECO:0007669"/>
    <property type="project" value="InterPro"/>
</dbReference>
<proteinExistence type="predicted"/>
<dbReference type="InterPro" id="IPR015424">
    <property type="entry name" value="PyrdxlP-dep_Trfase"/>
</dbReference>
<accession>A0A6J6E951</accession>
<protein>
    <recommendedName>
        <fullName evidence="2">cysteine desulfurase</fullName>
        <ecNumber evidence="2">2.8.1.7</ecNumber>
    </recommendedName>
</protein>
<dbReference type="Gene3D" id="3.40.640.10">
    <property type="entry name" value="Type I PLP-dependent aspartate aminotransferase-like (Major domain)"/>
    <property type="match status" value="1"/>
</dbReference>
<dbReference type="Gene3D" id="3.90.1150.10">
    <property type="entry name" value="Aspartate Aminotransferase, domain 1"/>
    <property type="match status" value="1"/>
</dbReference>
<dbReference type="EC" id="2.8.1.7" evidence="2"/>
<dbReference type="PANTHER" id="PTHR43586:SF8">
    <property type="entry name" value="CYSTEINE DESULFURASE 1, CHLOROPLASTIC"/>
    <property type="match status" value="1"/>
</dbReference>
<comment type="cofactor">
    <cofactor evidence="1">
        <name>pyridoxal 5'-phosphate</name>
        <dbReference type="ChEBI" id="CHEBI:597326"/>
    </cofactor>
</comment>
<dbReference type="GO" id="GO:0006534">
    <property type="term" value="P:cysteine metabolic process"/>
    <property type="evidence" value="ECO:0007669"/>
    <property type="project" value="InterPro"/>
</dbReference>
<dbReference type="InterPro" id="IPR010970">
    <property type="entry name" value="Cys_dSase_SufS"/>
</dbReference>
<gene>
    <name evidence="7" type="ORF">UFOPK1740_00294</name>
</gene>
<evidence type="ECO:0000259" key="6">
    <source>
        <dbReference type="Pfam" id="PF00266"/>
    </source>
</evidence>